<dbReference type="AlphaFoldDB" id="A0A1Z4JQG9"/>
<proteinExistence type="predicted"/>
<reference evidence="1 2" key="1">
    <citation type="submission" date="2017-06" db="EMBL/GenBank/DDBJ databases">
        <title>Genome sequencing of cyanobaciteial culture collection at National Institute for Environmental Studies (NIES).</title>
        <authorList>
            <person name="Hirose Y."/>
            <person name="Shimura Y."/>
            <person name="Fujisawa T."/>
            <person name="Nakamura Y."/>
            <person name="Kawachi M."/>
        </authorList>
    </citation>
    <scope>NUCLEOTIDE SEQUENCE [LARGE SCALE GENOMIC DNA]</scope>
    <source>
        <strain evidence="1 2">NIES-2135</strain>
    </source>
</reference>
<sequence length="96" mass="10893">MTSAVIEILKSIEALSHAEQQELIRALCDREMDQPLEVSLGADPSFDTFDAESKREALRQKLLSGLEQVQQGRVVDGEVVFERFQARLRQMSESQE</sequence>
<gene>
    <name evidence="1" type="ORF">NIES2135_57780</name>
</gene>
<keyword evidence="2" id="KW-1185">Reference proteome</keyword>
<name>A0A1Z4JQG9_LEPBY</name>
<evidence type="ECO:0008006" key="3">
    <source>
        <dbReference type="Google" id="ProtNLM"/>
    </source>
</evidence>
<accession>A0A1Z4JQG9</accession>
<protein>
    <recommendedName>
        <fullName evidence="3">Addiction module component</fullName>
    </recommendedName>
</protein>
<evidence type="ECO:0000313" key="1">
    <source>
        <dbReference type="EMBL" id="BAY58903.1"/>
    </source>
</evidence>
<evidence type="ECO:0000313" key="2">
    <source>
        <dbReference type="Proteomes" id="UP000217895"/>
    </source>
</evidence>
<dbReference type="EMBL" id="AP018203">
    <property type="protein sequence ID" value="BAY58903.1"/>
    <property type="molecule type" value="Genomic_DNA"/>
</dbReference>
<organism evidence="1 2">
    <name type="scientific">Leptolyngbya boryana NIES-2135</name>
    <dbReference type="NCBI Taxonomy" id="1973484"/>
    <lineage>
        <taxon>Bacteria</taxon>
        <taxon>Bacillati</taxon>
        <taxon>Cyanobacteriota</taxon>
        <taxon>Cyanophyceae</taxon>
        <taxon>Leptolyngbyales</taxon>
        <taxon>Leptolyngbyaceae</taxon>
        <taxon>Leptolyngbya group</taxon>
        <taxon>Leptolyngbya</taxon>
    </lineage>
</organism>
<dbReference type="Proteomes" id="UP000217895">
    <property type="component" value="Chromosome"/>
</dbReference>